<dbReference type="Gene3D" id="4.10.1000.10">
    <property type="entry name" value="Zinc finger, CCCH-type"/>
    <property type="match status" value="1"/>
</dbReference>
<reference evidence="9 10" key="1">
    <citation type="journal article" date="2021" name="bioRxiv">
        <title>Chromosome-scale and haplotype-resolved genome assembly of a tetraploid potato cultivar.</title>
        <authorList>
            <person name="Sun H."/>
            <person name="Jiao W.-B."/>
            <person name="Krause K."/>
            <person name="Campoy J.A."/>
            <person name="Goel M."/>
            <person name="Folz-Donahue K."/>
            <person name="Kukat C."/>
            <person name="Huettel B."/>
            <person name="Schneeberger K."/>
        </authorList>
    </citation>
    <scope>NUCLEOTIDE SEQUENCE [LARGE SCALE GENOMIC DNA]</scope>
    <source>
        <strain evidence="9">SolTubOtavaFocal</strain>
        <tissue evidence="9">Leaves</tissue>
    </source>
</reference>
<dbReference type="PROSITE" id="PS50103">
    <property type="entry name" value="ZF_C3H1"/>
    <property type="match status" value="1"/>
</dbReference>
<evidence type="ECO:0000313" key="9">
    <source>
        <dbReference type="EMBL" id="KAH0774340.1"/>
    </source>
</evidence>
<evidence type="ECO:0000256" key="7">
    <source>
        <dbReference type="SAM" id="MobiDB-lite"/>
    </source>
</evidence>
<feature type="compositionally biased region" description="Low complexity" evidence="7">
    <location>
        <begin position="136"/>
        <end position="149"/>
    </location>
</feature>
<dbReference type="InterPro" id="IPR036855">
    <property type="entry name" value="Znf_CCCH_sf"/>
</dbReference>
<accession>A0ABQ7W0S4</accession>
<keyword evidence="3 6" id="KW-0863">Zinc-finger</keyword>
<keyword evidence="4 6" id="KW-0862">Zinc</keyword>
<dbReference type="PANTHER" id="PTHR46527">
    <property type="entry name" value="NUCLEOPORIN-LIKE PROTEIN 2"/>
    <property type="match status" value="1"/>
</dbReference>
<gene>
    <name evidence="9" type="ORF">KY290_011477</name>
</gene>
<feature type="domain" description="C3H1-type" evidence="8">
    <location>
        <begin position="2"/>
        <end position="29"/>
    </location>
</feature>
<keyword evidence="2 6" id="KW-0479">Metal-binding</keyword>
<dbReference type="InterPro" id="IPR051767">
    <property type="entry name" value="Nucleoporin_NUP42"/>
</dbReference>
<protein>
    <recommendedName>
        <fullName evidence="8">C3H1-type domain-containing protein</fullName>
    </recommendedName>
</protein>
<feature type="compositionally biased region" description="Low complexity" evidence="7">
    <location>
        <begin position="272"/>
        <end position="293"/>
    </location>
</feature>
<feature type="zinc finger region" description="C3H1-type" evidence="6">
    <location>
        <begin position="2"/>
        <end position="29"/>
    </location>
</feature>
<feature type="compositionally biased region" description="Polar residues" evidence="7">
    <location>
        <begin position="150"/>
        <end position="160"/>
    </location>
</feature>
<evidence type="ECO:0000313" key="10">
    <source>
        <dbReference type="Proteomes" id="UP000826656"/>
    </source>
</evidence>
<organism evidence="9 10">
    <name type="scientific">Solanum tuberosum</name>
    <name type="common">Potato</name>
    <dbReference type="NCBI Taxonomy" id="4113"/>
    <lineage>
        <taxon>Eukaryota</taxon>
        <taxon>Viridiplantae</taxon>
        <taxon>Streptophyta</taxon>
        <taxon>Embryophyta</taxon>
        <taxon>Tracheophyta</taxon>
        <taxon>Spermatophyta</taxon>
        <taxon>Magnoliopsida</taxon>
        <taxon>eudicotyledons</taxon>
        <taxon>Gunneridae</taxon>
        <taxon>Pentapetalae</taxon>
        <taxon>asterids</taxon>
        <taxon>lamiids</taxon>
        <taxon>Solanales</taxon>
        <taxon>Solanaceae</taxon>
        <taxon>Solanoideae</taxon>
        <taxon>Solaneae</taxon>
        <taxon>Solanum</taxon>
    </lineage>
</organism>
<keyword evidence="10" id="KW-1185">Reference proteome</keyword>
<evidence type="ECO:0000256" key="2">
    <source>
        <dbReference type="ARBA" id="ARBA00022723"/>
    </source>
</evidence>
<dbReference type="EMBL" id="JAIVGD010000005">
    <property type="protein sequence ID" value="KAH0774340.1"/>
    <property type="molecule type" value="Genomic_DNA"/>
</dbReference>
<dbReference type="Pfam" id="PF00642">
    <property type="entry name" value="zf-CCCH"/>
    <property type="match status" value="1"/>
</dbReference>
<evidence type="ECO:0000256" key="6">
    <source>
        <dbReference type="PROSITE-ProRule" id="PRU00723"/>
    </source>
</evidence>
<feature type="compositionally biased region" description="Low complexity" evidence="7">
    <location>
        <begin position="309"/>
        <end position="324"/>
    </location>
</feature>
<dbReference type="SMART" id="SM00356">
    <property type="entry name" value="ZnF_C3H1"/>
    <property type="match status" value="1"/>
</dbReference>
<evidence type="ECO:0000256" key="5">
    <source>
        <dbReference type="ARBA" id="ARBA00023242"/>
    </source>
</evidence>
<feature type="compositionally biased region" description="Polar residues" evidence="7">
    <location>
        <begin position="247"/>
        <end position="271"/>
    </location>
</feature>
<proteinExistence type="predicted"/>
<keyword evidence="5" id="KW-0539">Nucleus</keyword>
<dbReference type="SUPFAM" id="SSF90229">
    <property type="entry name" value="CCCH zinc finger"/>
    <property type="match status" value="1"/>
</dbReference>
<feature type="compositionally biased region" description="Polar residues" evidence="7">
    <location>
        <begin position="40"/>
        <end position="70"/>
    </location>
</feature>
<dbReference type="InterPro" id="IPR000571">
    <property type="entry name" value="Znf_CCCH"/>
</dbReference>
<sequence length="475" mass="50519">MPPRKEPCRNFMRGSCQYGERCKFLHAAQQQPKPNPFGFGSQSSNFQNTNMQQTKSNPFGFGVQSNSQPRGSDDLGPKSSPFGFGVQSNSQPRESDDLGPKSNPFGFGVQSNSQPRGSNDLGLKQNQYKPFENKWTRSATTNSSSSRQTDNQPVAPNHTCTDAESCRRQIVEDFNNEKPLWLLTCYGHRKNGPCDIIGDVSYEELRAAAYDDAKRGQSLMSIVERERSLVNSKVAEFENLLRNPYASTSTSAPNAQSPFPGATPSTSLSAQSPFPGAAPSASSPFPGAAPSASLSTQSPFPGAAPNALSSAQSSFPPSASSFSQLGTILNTGTSTPPTSTFGQPSLPGNSFKTSNSSGANAFSFGNTSASGSFGFGTQVSTQSYQNPSTPSNIFTSSGRNLFSTSTTSPHFANPSGGQLPTTSQGLFPVTASPVSINLTNTASTEDFSGDNSIWTKKEWKIGEIPEEAPPGRYVF</sequence>
<evidence type="ECO:0000259" key="8">
    <source>
        <dbReference type="PROSITE" id="PS50103"/>
    </source>
</evidence>
<dbReference type="Proteomes" id="UP000826656">
    <property type="component" value="Unassembled WGS sequence"/>
</dbReference>
<dbReference type="PANTHER" id="PTHR46527:SF1">
    <property type="entry name" value="NUCLEOPORIN NUP42"/>
    <property type="match status" value="1"/>
</dbReference>
<evidence type="ECO:0000256" key="3">
    <source>
        <dbReference type="ARBA" id="ARBA00022771"/>
    </source>
</evidence>
<feature type="compositionally biased region" description="Low complexity" evidence="7">
    <location>
        <begin position="331"/>
        <end position="345"/>
    </location>
</feature>
<feature type="region of interest" description="Disordered" evidence="7">
    <location>
        <begin position="247"/>
        <end position="353"/>
    </location>
</feature>
<feature type="region of interest" description="Disordered" evidence="7">
    <location>
        <begin position="404"/>
        <end position="425"/>
    </location>
</feature>
<comment type="subcellular location">
    <subcellularLocation>
        <location evidence="1">Nucleus</location>
    </subcellularLocation>
</comment>
<evidence type="ECO:0000256" key="4">
    <source>
        <dbReference type="ARBA" id="ARBA00022833"/>
    </source>
</evidence>
<feature type="region of interest" description="Disordered" evidence="7">
    <location>
        <begin position="27"/>
        <end position="160"/>
    </location>
</feature>
<comment type="caution">
    <text evidence="9">The sequence shown here is derived from an EMBL/GenBank/DDBJ whole genome shotgun (WGS) entry which is preliminary data.</text>
</comment>
<evidence type="ECO:0000256" key="1">
    <source>
        <dbReference type="ARBA" id="ARBA00004123"/>
    </source>
</evidence>
<name>A0ABQ7W0S4_SOLTU</name>